<dbReference type="GO" id="GO:0000243">
    <property type="term" value="C:commitment complex"/>
    <property type="evidence" value="ECO:0007669"/>
    <property type="project" value="TreeGrafter"/>
</dbReference>
<feature type="region of interest" description="Disordered" evidence="7">
    <location>
        <begin position="665"/>
        <end position="694"/>
    </location>
</feature>
<sequence length="694" mass="80983">MSATWYQSQTPEQLKTYLLSHPNGIDHTSSSSQQQQQQQSTEAFSIWLHYVRLIEQRYQNDTRLLCEAFEWLLLGVPVQQEMKVSNMHQEQQNAVNTEDDKPDQNNNHSSTTDAQNLDAAHEKNSSTNHTNQEEHLSIGAQNSNENSTAHSISTNPLLRHEFNAYRLKGTGFPLLYGYWIKWAQQLLKSDNLQKSNQIYELALKYCTGSIELWLCYCLHVQENLTEDNVTNVRNVFERAVSSVGQLHHSHILWEKYIEFEQAQNEMIRVSNLYRRVLQVALDEPLLDETWRRFQEHTKEASIAELTTVVDERNTLKDLASDEDKRSTFISWMEPHYQRSKDTSEKIKYFEDRIKRSYFHPKPLDDDDLDNWRRYLEYREQLGEHEATKHLYTQALIVCANSVDIVKRYACYLVHQHSDVDAAREVMQRATFFHAPGSRPQAWIAWAEFEEAHLGDLASVYAIYETVLSSTKVAPNPNALPTPEEKDDAAPQKAIPIHYSIAEGHLETCTKYLTTAFRNNDNDKLETTFNEHKNQIIDQAGHFGATYAKLLVHIKGEEEAYKVFDQNMQNHPTCKFAWLNLLEFEINRRIRRMESIPAPEQVDYICALFEQSFSNPQMAHVDREFLYRRYMFFARTYATIQKIQEAERLWFPNQCDSIVTKTKQISQLKRTRDEDSTVNGSEPETKRAKTESSAE</sequence>
<feature type="compositionally biased region" description="Polar residues" evidence="7">
    <location>
        <begin position="85"/>
        <end position="96"/>
    </location>
</feature>
<dbReference type="InterPro" id="IPR011990">
    <property type="entry name" value="TPR-like_helical_dom_sf"/>
</dbReference>
<dbReference type="InterPro" id="IPR059164">
    <property type="entry name" value="HAT_PRP39_C"/>
</dbReference>
<name>A0A7S1PFD8_9EUKA</name>
<feature type="region of interest" description="Disordered" evidence="7">
    <location>
        <begin position="85"/>
        <end position="113"/>
    </location>
</feature>
<keyword evidence="3" id="KW-0677">Repeat</keyword>
<dbReference type="EMBL" id="HBGD01004366">
    <property type="protein sequence ID" value="CAD9080367.1"/>
    <property type="molecule type" value="Transcribed_RNA"/>
</dbReference>
<evidence type="ECO:0000256" key="1">
    <source>
        <dbReference type="ARBA" id="ARBA00004123"/>
    </source>
</evidence>
<feature type="compositionally biased region" description="Basic and acidic residues" evidence="7">
    <location>
        <begin position="682"/>
        <end position="694"/>
    </location>
</feature>
<keyword evidence="5" id="KW-0539">Nucleus</keyword>
<comment type="subcellular location">
    <subcellularLocation>
        <location evidence="1">Nucleus</location>
    </subcellularLocation>
</comment>
<dbReference type="AlphaFoldDB" id="A0A7S1PFD8"/>
<accession>A0A7S1PFD8</accession>
<dbReference type="GO" id="GO:0000395">
    <property type="term" value="P:mRNA 5'-splice site recognition"/>
    <property type="evidence" value="ECO:0007669"/>
    <property type="project" value="TreeGrafter"/>
</dbReference>
<evidence type="ECO:0000313" key="8">
    <source>
        <dbReference type="EMBL" id="CAD9080367.1"/>
    </source>
</evidence>
<dbReference type="Pfam" id="PF23241">
    <property type="entry name" value="HAT_PRP39_C"/>
    <property type="match status" value="1"/>
</dbReference>
<protein>
    <recommendedName>
        <fullName evidence="9">Suppressor of forked domain-containing protein</fullName>
    </recommendedName>
</protein>
<evidence type="ECO:0008006" key="9">
    <source>
        <dbReference type="Google" id="ProtNLM"/>
    </source>
</evidence>
<dbReference type="PANTHER" id="PTHR17204">
    <property type="entry name" value="PRE-MRNA PROCESSING PROTEIN PRP39-RELATED"/>
    <property type="match status" value="1"/>
</dbReference>
<dbReference type="GO" id="GO:0071004">
    <property type="term" value="C:U2-type prespliceosome"/>
    <property type="evidence" value="ECO:0007669"/>
    <property type="project" value="TreeGrafter"/>
</dbReference>
<dbReference type="GO" id="GO:0030627">
    <property type="term" value="F:pre-mRNA 5'-splice site binding"/>
    <property type="evidence" value="ECO:0007669"/>
    <property type="project" value="TreeGrafter"/>
</dbReference>
<dbReference type="GO" id="GO:0005685">
    <property type="term" value="C:U1 snRNP"/>
    <property type="evidence" value="ECO:0007669"/>
    <property type="project" value="TreeGrafter"/>
</dbReference>
<comment type="similarity">
    <text evidence="6">Belongs to the PRP39 family.</text>
</comment>
<feature type="compositionally biased region" description="Polar residues" evidence="7">
    <location>
        <begin position="104"/>
        <end position="113"/>
    </location>
</feature>
<dbReference type="Gene3D" id="1.25.40.10">
    <property type="entry name" value="Tetratricopeptide repeat domain"/>
    <property type="match status" value="2"/>
</dbReference>
<dbReference type="Pfam" id="PF23240">
    <property type="entry name" value="HAT_PRP39_N"/>
    <property type="match status" value="1"/>
</dbReference>
<keyword evidence="4" id="KW-0508">mRNA splicing</keyword>
<gene>
    <name evidence="8" type="ORF">PCOS0759_LOCUS3607</name>
</gene>
<dbReference type="SUPFAM" id="SSF48452">
    <property type="entry name" value="TPR-like"/>
    <property type="match status" value="1"/>
</dbReference>
<dbReference type="PANTHER" id="PTHR17204:SF5">
    <property type="entry name" value="PRE-MRNA-PROCESSING FACTOR 39"/>
    <property type="match status" value="1"/>
</dbReference>
<dbReference type="SMART" id="SM00386">
    <property type="entry name" value="HAT"/>
    <property type="match status" value="5"/>
</dbReference>
<proteinExistence type="inferred from homology"/>
<evidence type="ECO:0000256" key="2">
    <source>
        <dbReference type="ARBA" id="ARBA00022664"/>
    </source>
</evidence>
<dbReference type="InterPro" id="IPR003107">
    <property type="entry name" value="HAT"/>
</dbReference>
<reference evidence="8" key="1">
    <citation type="submission" date="2021-01" db="EMBL/GenBank/DDBJ databases">
        <authorList>
            <person name="Corre E."/>
            <person name="Pelletier E."/>
            <person name="Niang G."/>
            <person name="Scheremetjew M."/>
            <person name="Finn R."/>
            <person name="Kale V."/>
            <person name="Holt S."/>
            <person name="Cochrane G."/>
            <person name="Meng A."/>
            <person name="Brown T."/>
            <person name="Cohen L."/>
        </authorList>
    </citation>
    <scope>NUCLEOTIDE SEQUENCE</scope>
    <source>
        <strain evidence="8">WS</strain>
    </source>
</reference>
<evidence type="ECO:0000256" key="4">
    <source>
        <dbReference type="ARBA" id="ARBA00023187"/>
    </source>
</evidence>
<evidence type="ECO:0000256" key="5">
    <source>
        <dbReference type="ARBA" id="ARBA00023242"/>
    </source>
</evidence>
<organism evidence="8">
    <name type="scientific">Percolomonas cosmopolitus</name>
    <dbReference type="NCBI Taxonomy" id="63605"/>
    <lineage>
        <taxon>Eukaryota</taxon>
        <taxon>Discoba</taxon>
        <taxon>Heterolobosea</taxon>
        <taxon>Tetramitia</taxon>
        <taxon>Eutetramitia</taxon>
        <taxon>Percolomonadidae</taxon>
        <taxon>Percolomonas</taxon>
    </lineage>
</organism>
<evidence type="ECO:0000256" key="7">
    <source>
        <dbReference type="SAM" id="MobiDB-lite"/>
    </source>
</evidence>
<evidence type="ECO:0000256" key="3">
    <source>
        <dbReference type="ARBA" id="ARBA00022737"/>
    </source>
</evidence>
<evidence type="ECO:0000256" key="6">
    <source>
        <dbReference type="ARBA" id="ARBA00038019"/>
    </source>
</evidence>
<keyword evidence="2" id="KW-0507">mRNA processing</keyword>